<reference evidence="3" key="1">
    <citation type="journal article" date="2019" name="Int. J. Syst. Evol. Microbiol.">
        <title>The Global Catalogue of Microorganisms (GCM) 10K type strain sequencing project: providing services to taxonomists for standard genome sequencing and annotation.</title>
        <authorList>
            <consortium name="The Broad Institute Genomics Platform"/>
            <consortium name="The Broad Institute Genome Sequencing Center for Infectious Disease"/>
            <person name="Wu L."/>
            <person name="Ma J."/>
        </authorList>
    </citation>
    <scope>NUCLEOTIDE SEQUENCE [LARGE SCALE GENOMIC DNA]</scope>
    <source>
        <strain evidence="3">JCM 9933</strain>
    </source>
</reference>
<comment type="caution">
    <text evidence="2">The sequence shown here is derived from an EMBL/GenBank/DDBJ whole genome shotgun (WGS) entry which is preliminary data.</text>
</comment>
<feature type="transmembrane region" description="Helical" evidence="1">
    <location>
        <begin position="96"/>
        <end position="121"/>
    </location>
</feature>
<sequence length="264" mass="27607">MAASWLIIPLIGFLLRGLGELSRLLWPEHAQMASFILVLLGGLLNAAGIEAGKMAALAWICARQWEDWVPLGAAFGLFKATGVLVSWALLHQTFGSLAPFSITLLVAATNVLLLHLALGRLAAGVARSPGNPWLAFGLASLASAAFTSGPAALLMLLPAQAVRFLDQQPLALLAVLLGFALLVRSRVPWPVEATATGPAREFLAGAGGLVVGSALVFPVAQALLAPNGLARLPGALLWAAALSFLTGLFARQVVGPWLRHREGR</sequence>
<feature type="transmembrane region" description="Helical" evidence="1">
    <location>
        <begin position="169"/>
        <end position="189"/>
    </location>
</feature>
<feature type="transmembrane region" description="Helical" evidence="1">
    <location>
        <begin position="133"/>
        <end position="157"/>
    </location>
</feature>
<feature type="transmembrane region" description="Helical" evidence="1">
    <location>
        <begin position="201"/>
        <end position="223"/>
    </location>
</feature>
<keyword evidence="1" id="KW-0812">Transmembrane</keyword>
<gene>
    <name evidence="2" type="ORF">GCM10009416_25180</name>
</gene>
<organism evidence="2 3">
    <name type="scientific">Craurococcus roseus</name>
    <dbReference type="NCBI Taxonomy" id="77585"/>
    <lineage>
        <taxon>Bacteria</taxon>
        <taxon>Pseudomonadati</taxon>
        <taxon>Pseudomonadota</taxon>
        <taxon>Alphaproteobacteria</taxon>
        <taxon>Acetobacterales</taxon>
        <taxon>Acetobacteraceae</taxon>
        <taxon>Craurococcus</taxon>
    </lineage>
</organism>
<accession>A0ABP3QEP5</accession>
<protein>
    <submittedName>
        <fullName evidence="2">Uncharacterized protein</fullName>
    </submittedName>
</protein>
<feature type="transmembrane region" description="Helical" evidence="1">
    <location>
        <begin position="29"/>
        <end position="47"/>
    </location>
</feature>
<keyword evidence="1" id="KW-0472">Membrane</keyword>
<evidence type="ECO:0000313" key="3">
    <source>
        <dbReference type="Proteomes" id="UP001501588"/>
    </source>
</evidence>
<evidence type="ECO:0000313" key="2">
    <source>
        <dbReference type="EMBL" id="GAA0585832.1"/>
    </source>
</evidence>
<name>A0ABP3QEP5_9PROT</name>
<keyword evidence="1" id="KW-1133">Transmembrane helix</keyword>
<keyword evidence="3" id="KW-1185">Reference proteome</keyword>
<dbReference type="EMBL" id="BAAAFZ010000034">
    <property type="protein sequence ID" value="GAA0585832.1"/>
    <property type="molecule type" value="Genomic_DNA"/>
</dbReference>
<feature type="transmembrane region" description="Helical" evidence="1">
    <location>
        <begin position="68"/>
        <end position="90"/>
    </location>
</feature>
<dbReference type="Proteomes" id="UP001501588">
    <property type="component" value="Unassembled WGS sequence"/>
</dbReference>
<proteinExistence type="predicted"/>
<evidence type="ECO:0000256" key="1">
    <source>
        <dbReference type="SAM" id="Phobius"/>
    </source>
</evidence>
<feature type="transmembrane region" description="Helical" evidence="1">
    <location>
        <begin position="235"/>
        <end position="254"/>
    </location>
</feature>